<feature type="transmembrane region" description="Helical" evidence="1">
    <location>
        <begin position="280"/>
        <end position="306"/>
    </location>
</feature>
<evidence type="ECO:0000313" key="2">
    <source>
        <dbReference type="EMBL" id="OXA38307.1"/>
    </source>
</evidence>
<feature type="transmembrane region" description="Helical" evidence="1">
    <location>
        <begin position="251"/>
        <end position="274"/>
    </location>
</feature>
<feature type="transmembrane region" description="Helical" evidence="1">
    <location>
        <begin position="45"/>
        <end position="63"/>
    </location>
</feature>
<keyword evidence="3" id="KW-1185">Reference proteome</keyword>
<feature type="transmembrane region" description="Helical" evidence="1">
    <location>
        <begin position="165"/>
        <end position="184"/>
    </location>
</feature>
<sequence length="369" mass="41984">MFPQAFKGIERSIKIADFYNCLFQAFDHDSEIFIPIEKRKQIKPYLWIGLHAVHLVCQVISTLTKSTDLIHMVAGLTLTGANLFGFFMLCDISRDPTPSQLLNYIAARKEKDGLISKCLAILVYFFYAGGLLVPIFVGVLSIIWPCFPSLFSSLLCHLDGNNSQLWRWTQAGLAIFEFILYRTLCLSGIHYAISTAGTSMAALWLDCKKLLINSTIFIRNNDYRYRDDEFTRYSNLKVFEKIVNSCVKDRIFLTLALVGPLLQVLVGFSIIKIGHFPNPVIIIGLLIIYVAILTMTMSYFSVAAHLNRISIGWMNRQKEICVRKEDRKRLRATTSIRVEFGNNFVEALTPLVVQEFCIHNTVSLLLLTN</sequence>
<dbReference type="Proteomes" id="UP000198287">
    <property type="component" value="Unassembled WGS sequence"/>
</dbReference>
<evidence type="ECO:0008006" key="4">
    <source>
        <dbReference type="Google" id="ProtNLM"/>
    </source>
</evidence>
<dbReference type="EMBL" id="LNIX01000047">
    <property type="protein sequence ID" value="OXA38307.1"/>
    <property type="molecule type" value="Genomic_DNA"/>
</dbReference>
<keyword evidence="1" id="KW-0812">Transmembrane</keyword>
<comment type="caution">
    <text evidence="2">The sequence shown here is derived from an EMBL/GenBank/DDBJ whole genome shotgun (WGS) entry which is preliminary data.</text>
</comment>
<keyword evidence="1" id="KW-0472">Membrane</keyword>
<keyword evidence="1" id="KW-1133">Transmembrane helix</keyword>
<feature type="transmembrane region" description="Helical" evidence="1">
    <location>
        <begin position="69"/>
        <end position="90"/>
    </location>
</feature>
<gene>
    <name evidence="2" type="ORF">Fcan01_26931</name>
</gene>
<evidence type="ECO:0000313" key="3">
    <source>
        <dbReference type="Proteomes" id="UP000198287"/>
    </source>
</evidence>
<organism evidence="2 3">
    <name type="scientific">Folsomia candida</name>
    <name type="common">Springtail</name>
    <dbReference type="NCBI Taxonomy" id="158441"/>
    <lineage>
        <taxon>Eukaryota</taxon>
        <taxon>Metazoa</taxon>
        <taxon>Ecdysozoa</taxon>
        <taxon>Arthropoda</taxon>
        <taxon>Hexapoda</taxon>
        <taxon>Collembola</taxon>
        <taxon>Entomobryomorpha</taxon>
        <taxon>Isotomoidea</taxon>
        <taxon>Isotomidae</taxon>
        <taxon>Proisotominae</taxon>
        <taxon>Folsomia</taxon>
    </lineage>
</organism>
<proteinExistence type="predicted"/>
<reference evidence="2 3" key="1">
    <citation type="submission" date="2015-12" db="EMBL/GenBank/DDBJ databases">
        <title>The genome of Folsomia candida.</title>
        <authorList>
            <person name="Faddeeva A."/>
            <person name="Derks M.F."/>
            <person name="Anvar Y."/>
            <person name="Smit S."/>
            <person name="Van Straalen N."/>
            <person name="Roelofs D."/>
        </authorList>
    </citation>
    <scope>NUCLEOTIDE SEQUENCE [LARGE SCALE GENOMIC DNA]</scope>
    <source>
        <strain evidence="2 3">VU population</strain>
        <tissue evidence="2">Whole body</tissue>
    </source>
</reference>
<evidence type="ECO:0000256" key="1">
    <source>
        <dbReference type="SAM" id="Phobius"/>
    </source>
</evidence>
<dbReference type="AlphaFoldDB" id="A0A226D0R3"/>
<protein>
    <recommendedName>
        <fullName evidence="4">Odorant receptor</fullName>
    </recommendedName>
</protein>
<feature type="transmembrane region" description="Helical" evidence="1">
    <location>
        <begin position="118"/>
        <end position="145"/>
    </location>
</feature>
<dbReference type="OrthoDB" id="8297494at2759"/>
<name>A0A226D0R3_FOLCA</name>
<accession>A0A226D0R3</accession>